<dbReference type="EMBL" id="GGEC01067312">
    <property type="protein sequence ID" value="MBX47796.1"/>
    <property type="molecule type" value="Transcribed_RNA"/>
</dbReference>
<organism evidence="1">
    <name type="scientific">Rhizophora mucronata</name>
    <name type="common">Asiatic mangrove</name>
    <dbReference type="NCBI Taxonomy" id="61149"/>
    <lineage>
        <taxon>Eukaryota</taxon>
        <taxon>Viridiplantae</taxon>
        <taxon>Streptophyta</taxon>
        <taxon>Embryophyta</taxon>
        <taxon>Tracheophyta</taxon>
        <taxon>Spermatophyta</taxon>
        <taxon>Magnoliopsida</taxon>
        <taxon>eudicotyledons</taxon>
        <taxon>Gunneridae</taxon>
        <taxon>Pentapetalae</taxon>
        <taxon>rosids</taxon>
        <taxon>fabids</taxon>
        <taxon>Malpighiales</taxon>
        <taxon>Rhizophoraceae</taxon>
        <taxon>Rhizophora</taxon>
    </lineage>
</organism>
<dbReference type="AlphaFoldDB" id="A0A2P2NZ48"/>
<name>A0A2P2NZ48_RHIMU</name>
<evidence type="ECO:0000313" key="1">
    <source>
        <dbReference type="EMBL" id="MBX47796.1"/>
    </source>
</evidence>
<accession>A0A2P2NZ48</accession>
<proteinExistence type="predicted"/>
<protein>
    <submittedName>
        <fullName evidence="1">Uncharacterized protein</fullName>
    </submittedName>
</protein>
<reference evidence="1" key="1">
    <citation type="submission" date="2018-02" db="EMBL/GenBank/DDBJ databases">
        <title>Rhizophora mucronata_Transcriptome.</title>
        <authorList>
            <person name="Meera S.P."/>
            <person name="Sreeshan A."/>
            <person name="Augustine A."/>
        </authorList>
    </citation>
    <scope>NUCLEOTIDE SEQUENCE</scope>
    <source>
        <tissue evidence="1">Leaf</tissue>
    </source>
</reference>
<sequence>MPFTLEPLGVQRIPGQLQGFELCRLH</sequence>